<comment type="caution">
    <text evidence="1">The sequence shown here is derived from an EMBL/GenBank/DDBJ whole genome shotgun (WGS) entry which is preliminary data.</text>
</comment>
<name>A0ABU6N5I7_9BACI</name>
<accession>A0ABU6N5I7</accession>
<evidence type="ECO:0000313" key="2">
    <source>
        <dbReference type="Proteomes" id="UP001330749"/>
    </source>
</evidence>
<proteinExistence type="predicted"/>
<evidence type="ECO:0000313" key="1">
    <source>
        <dbReference type="EMBL" id="MED3561466.1"/>
    </source>
</evidence>
<gene>
    <name evidence="1" type="ORF">P4447_02740</name>
</gene>
<feature type="non-terminal residue" evidence="1">
    <location>
        <position position="1"/>
    </location>
</feature>
<dbReference type="Proteomes" id="UP001330749">
    <property type="component" value="Unassembled WGS sequence"/>
</dbReference>
<dbReference type="RefSeq" id="WP_327966336.1">
    <property type="nucleotide sequence ID" value="NZ_JARMQG010000025.1"/>
</dbReference>
<dbReference type="EMBL" id="JARMQG010000025">
    <property type="protein sequence ID" value="MED3561466.1"/>
    <property type="molecule type" value="Genomic_DNA"/>
</dbReference>
<protein>
    <submittedName>
        <fullName evidence="1">Uncharacterized protein</fullName>
    </submittedName>
</protein>
<organism evidence="1 2">
    <name type="scientific">Bacillus xiapuensis</name>
    <dbReference type="NCBI Taxonomy" id="2014075"/>
    <lineage>
        <taxon>Bacteria</taxon>
        <taxon>Bacillati</taxon>
        <taxon>Bacillota</taxon>
        <taxon>Bacilli</taxon>
        <taxon>Bacillales</taxon>
        <taxon>Bacillaceae</taxon>
        <taxon>Bacillus</taxon>
    </lineage>
</organism>
<keyword evidence="2" id="KW-1185">Reference proteome</keyword>
<reference evidence="1 2" key="1">
    <citation type="submission" date="2023-03" db="EMBL/GenBank/DDBJ databases">
        <title>Bacillus Genome Sequencing.</title>
        <authorList>
            <person name="Dunlap C."/>
        </authorList>
    </citation>
    <scope>NUCLEOTIDE SEQUENCE [LARGE SCALE GENOMIC DNA]</scope>
    <source>
        <strain evidence="1 2">B-14544</strain>
    </source>
</reference>
<sequence>LLLIRSTCIDEARRQRSAGARIKLSKKVDLARKFTLARVLYIIEETRLLLFVDVFVCLVFKEQYHS</sequence>